<proteinExistence type="inferred from homology"/>
<dbReference type="GO" id="GO:0000213">
    <property type="term" value="F:tRNA-intron lyase activity"/>
    <property type="evidence" value="ECO:0007669"/>
    <property type="project" value="EnsemblFungi"/>
</dbReference>
<dbReference type="PANTHER" id="PTHR28518:SF1">
    <property type="entry name" value="TRNA-SPLICING ENDONUCLEASE SUBUNIT SEN15"/>
    <property type="match status" value="1"/>
</dbReference>
<keyword evidence="5" id="KW-1185">Reference proteome</keyword>
<reference evidence="4 5" key="1">
    <citation type="journal article" date="2011" name="Proc. Natl. Acad. Sci. U.S.A.">
        <title>Evolutionary erosion of yeast sex chromosomes by mating-type switching accidents.</title>
        <authorList>
            <person name="Gordon J.L."/>
            <person name="Armisen D."/>
            <person name="Proux-Wera E."/>
            <person name="Oheigeartaigh S.S."/>
            <person name="Byrne K.P."/>
            <person name="Wolfe K.H."/>
        </authorList>
    </citation>
    <scope>NUCLEOTIDE SEQUENCE [LARGE SCALE GENOMIC DNA]</scope>
    <source>
        <strain evidence="5">ATCC 22294 / BCRC 22015 / CBS 2517 / CECT 1963 / NBRC 1671 / NRRL Y-8276</strain>
    </source>
</reference>
<dbReference type="GO" id="GO:0000379">
    <property type="term" value="P:tRNA-type intron splice site recognition and cleavage"/>
    <property type="evidence" value="ECO:0007669"/>
    <property type="project" value="EnsemblFungi"/>
</dbReference>
<dbReference type="Gene3D" id="3.40.1350.10">
    <property type="match status" value="1"/>
</dbReference>
<comment type="similarity">
    <text evidence="1">Belongs to the SEN15 family.</text>
</comment>
<dbReference type="InterPro" id="IPR018593">
    <property type="entry name" value="tRNA-endonuc_su_Sen15"/>
</dbReference>
<evidence type="ECO:0000259" key="3">
    <source>
        <dbReference type="Pfam" id="PF09631"/>
    </source>
</evidence>
<dbReference type="InParanoid" id="H2ASP5"/>
<dbReference type="GO" id="GO:0003676">
    <property type="term" value="F:nucleic acid binding"/>
    <property type="evidence" value="ECO:0007669"/>
    <property type="project" value="InterPro"/>
</dbReference>
<dbReference type="EMBL" id="HE650823">
    <property type="protein sequence ID" value="CCF57395.1"/>
    <property type="molecule type" value="Genomic_DNA"/>
</dbReference>
<evidence type="ECO:0000256" key="1">
    <source>
        <dbReference type="ARBA" id="ARBA00006091"/>
    </source>
</evidence>
<dbReference type="Proteomes" id="UP000005220">
    <property type="component" value="Chromosome 3"/>
</dbReference>
<sequence>MSVDRDSIEWLVQTNLLHFQKWKNVEVQDRSLSWKDRKIKLLKGSPPQSSSEDNLDENGTIEEYILPVSLSQYNEQYLTLECLDEVYKQLCDPFTERLLLAIVNDDGTIVFYYIYKGIHGPGKV</sequence>
<dbReference type="InterPro" id="IPR036167">
    <property type="entry name" value="tRNA_intron_Endo_cat-like_sf"/>
</dbReference>
<dbReference type="HOGENOM" id="CLU_083361_2_0_1"/>
<dbReference type="SUPFAM" id="SSF53032">
    <property type="entry name" value="tRNA-intron endonuclease catalytic domain-like"/>
    <property type="match status" value="1"/>
</dbReference>
<dbReference type="OrthoDB" id="10002170at2759"/>
<dbReference type="STRING" id="1071382.H2ASP5"/>
<dbReference type="InterPro" id="IPR042777">
    <property type="entry name" value="Sen15_fungi"/>
</dbReference>
<evidence type="ECO:0000256" key="2">
    <source>
        <dbReference type="ARBA" id="ARBA00022694"/>
    </source>
</evidence>
<dbReference type="KEGG" id="kaf:KAFR_0C04040"/>
<evidence type="ECO:0000313" key="4">
    <source>
        <dbReference type="EMBL" id="CCF57395.1"/>
    </source>
</evidence>
<name>H2ASP5_KAZAF</name>
<dbReference type="InterPro" id="IPR011856">
    <property type="entry name" value="tRNA_endonuc-like_dom_sf"/>
</dbReference>
<dbReference type="GeneID" id="13885314"/>
<gene>
    <name evidence="4" type="primary">KAFR0C04040</name>
    <name evidence="4" type="ORF">KAFR_0C04040</name>
</gene>
<dbReference type="RefSeq" id="XP_003956530.1">
    <property type="nucleotide sequence ID" value="XM_003956481.1"/>
</dbReference>
<protein>
    <recommendedName>
        <fullName evidence="3">tRNA-splicing endonuclease subunit Sen15 domain-containing protein</fullName>
    </recommendedName>
</protein>
<dbReference type="GO" id="GO:0000214">
    <property type="term" value="C:tRNA-intron endonuclease complex"/>
    <property type="evidence" value="ECO:0007669"/>
    <property type="project" value="EnsemblFungi"/>
</dbReference>
<feature type="domain" description="tRNA-splicing endonuclease subunit Sen15" evidence="3">
    <location>
        <begin position="11"/>
        <end position="122"/>
    </location>
</feature>
<dbReference type="eggNOG" id="ENOG502SC4F">
    <property type="taxonomic scope" value="Eukaryota"/>
</dbReference>
<evidence type="ECO:0000313" key="5">
    <source>
        <dbReference type="Proteomes" id="UP000005220"/>
    </source>
</evidence>
<dbReference type="PANTHER" id="PTHR28518">
    <property type="entry name" value="TRNA-SPLICING ENDONUCLEASE SUBUNIT SEN15"/>
    <property type="match status" value="1"/>
</dbReference>
<dbReference type="AlphaFoldDB" id="H2ASP5"/>
<dbReference type="Pfam" id="PF09631">
    <property type="entry name" value="Sen15"/>
    <property type="match status" value="1"/>
</dbReference>
<dbReference type="FunCoup" id="H2ASP5">
    <property type="interactions" value="96"/>
</dbReference>
<accession>H2ASP5</accession>
<keyword evidence="2" id="KW-0819">tRNA processing</keyword>
<organism evidence="4 5">
    <name type="scientific">Kazachstania africana (strain ATCC 22294 / BCRC 22015 / CBS 2517 / CECT 1963 / NBRC 1671 / NRRL Y-8276)</name>
    <name type="common">Yeast</name>
    <name type="synonym">Kluyveromyces africanus</name>
    <dbReference type="NCBI Taxonomy" id="1071382"/>
    <lineage>
        <taxon>Eukaryota</taxon>
        <taxon>Fungi</taxon>
        <taxon>Dikarya</taxon>
        <taxon>Ascomycota</taxon>
        <taxon>Saccharomycotina</taxon>
        <taxon>Saccharomycetes</taxon>
        <taxon>Saccharomycetales</taxon>
        <taxon>Saccharomycetaceae</taxon>
        <taxon>Kazachstania</taxon>
    </lineage>
</organism>